<dbReference type="FunFam" id="3.40.50.720:FF:000084">
    <property type="entry name" value="Short-chain dehydrogenase reductase"/>
    <property type="match status" value="1"/>
</dbReference>
<keyword evidence="1" id="KW-0560">Oxidoreductase</keyword>
<dbReference type="PRINTS" id="PR00080">
    <property type="entry name" value="SDRFAMILY"/>
</dbReference>
<reference evidence="3" key="1">
    <citation type="submission" date="2016-02" db="EMBL/GenBank/DDBJ databases">
        <title>RNAseq analyses of the midgut from blood- or serum-fed Ixodes ricinus ticks.</title>
        <authorList>
            <person name="Perner J."/>
            <person name="Provaznik J."/>
            <person name="Schrenkova J."/>
            <person name="Urbanova V."/>
            <person name="Ribeiro J.M."/>
            <person name="Kopacek P."/>
        </authorList>
    </citation>
    <scope>NUCLEOTIDE SEQUENCE</scope>
    <source>
        <tissue evidence="3">Gut</tissue>
    </source>
</reference>
<evidence type="ECO:0000313" key="3">
    <source>
        <dbReference type="EMBL" id="JAP70602.1"/>
    </source>
</evidence>
<dbReference type="Pfam" id="PF13561">
    <property type="entry name" value="adh_short_C2"/>
    <property type="match status" value="1"/>
</dbReference>
<dbReference type="SMART" id="SM00822">
    <property type="entry name" value="PKS_KR"/>
    <property type="match status" value="1"/>
</dbReference>
<accession>A0A131XWB3</accession>
<sequence>MAAEGIVDLSGKVAIITGASSGIGWSTAVLFAKLGARLSLAGRDSTRLDAVTEACRRVSPSPENEINLTVGDLTNTGIAESLVESTTKKFGKIDILVNCAGIIGYSTIQQTTLEQYDTIFAINVRSAYHLMMLTVPHLVLSKGNVVNVSSVFGIRSFPNVLAYCMSKSAIDQLTGCTALELASKQVRVNAVNPGVVVTELQKRGGMSDENYAAFLEHCKSTHPLGRPGDPEEVAKVVAFLASDAASFVTGITLPVDGGRHATCAR</sequence>
<dbReference type="PANTHER" id="PTHR43975:SF2">
    <property type="entry name" value="EG:BACR7A4.14 PROTEIN-RELATED"/>
    <property type="match status" value="1"/>
</dbReference>
<dbReference type="GO" id="GO:0006629">
    <property type="term" value="P:lipid metabolic process"/>
    <property type="evidence" value="ECO:0007669"/>
    <property type="project" value="UniProtKB-ARBA"/>
</dbReference>
<evidence type="ECO:0000256" key="1">
    <source>
        <dbReference type="ARBA" id="ARBA00023002"/>
    </source>
</evidence>
<organism evidence="3">
    <name type="scientific">Ixodes ricinus</name>
    <name type="common">Common tick</name>
    <name type="synonym">Acarus ricinus</name>
    <dbReference type="NCBI Taxonomy" id="34613"/>
    <lineage>
        <taxon>Eukaryota</taxon>
        <taxon>Metazoa</taxon>
        <taxon>Ecdysozoa</taxon>
        <taxon>Arthropoda</taxon>
        <taxon>Chelicerata</taxon>
        <taxon>Arachnida</taxon>
        <taxon>Acari</taxon>
        <taxon>Parasitiformes</taxon>
        <taxon>Ixodida</taxon>
        <taxon>Ixodoidea</taxon>
        <taxon>Ixodidae</taxon>
        <taxon>Ixodinae</taxon>
        <taxon>Ixodes</taxon>
    </lineage>
</organism>
<dbReference type="InterPro" id="IPR002347">
    <property type="entry name" value="SDR_fam"/>
</dbReference>
<name>A0A131XWB3_IXORI</name>
<dbReference type="PROSITE" id="PS00061">
    <property type="entry name" value="ADH_SHORT"/>
    <property type="match status" value="1"/>
</dbReference>
<dbReference type="SUPFAM" id="SSF51735">
    <property type="entry name" value="NAD(P)-binding Rossmann-fold domains"/>
    <property type="match status" value="1"/>
</dbReference>
<proteinExistence type="evidence at transcript level"/>
<dbReference type="InterPro" id="IPR057326">
    <property type="entry name" value="KR_dom"/>
</dbReference>
<dbReference type="EMBL" id="GEFM01005194">
    <property type="protein sequence ID" value="JAP70602.1"/>
    <property type="molecule type" value="mRNA"/>
</dbReference>
<protein>
    <submittedName>
        <fullName evidence="3">Putative reductase</fullName>
    </submittedName>
</protein>
<dbReference type="InterPro" id="IPR020904">
    <property type="entry name" value="Sc_DH/Rdtase_CS"/>
</dbReference>
<dbReference type="AlphaFoldDB" id="A0A131XWB3"/>
<feature type="domain" description="Ketoreductase" evidence="2">
    <location>
        <begin position="12"/>
        <end position="200"/>
    </location>
</feature>
<dbReference type="InterPro" id="IPR036291">
    <property type="entry name" value="NAD(P)-bd_dom_sf"/>
</dbReference>
<evidence type="ECO:0000259" key="2">
    <source>
        <dbReference type="SMART" id="SM00822"/>
    </source>
</evidence>
<dbReference type="Gene3D" id="3.40.50.720">
    <property type="entry name" value="NAD(P)-binding Rossmann-like Domain"/>
    <property type="match status" value="1"/>
</dbReference>
<dbReference type="PRINTS" id="PR00081">
    <property type="entry name" value="GDHRDH"/>
</dbReference>
<dbReference type="GO" id="GO:0016491">
    <property type="term" value="F:oxidoreductase activity"/>
    <property type="evidence" value="ECO:0007669"/>
    <property type="project" value="UniProtKB-KW"/>
</dbReference>
<dbReference type="PANTHER" id="PTHR43975">
    <property type="entry name" value="ZGC:101858"/>
    <property type="match status" value="1"/>
</dbReference>